<dbReference type="Proteomes" id="UP001153269">
    <property type="component" value="Unassembled WGS sequence"/>
</dbReference>
<dbReference type="AlphaFoldDB" id="A0A9N7YLC5"/>
<accession>A0A9N7YLC5</accession>
<name>A0A9N7YLC5_PLEPL</name>
<comment type="caution">
    <text evidence="1">The sequence shown here is derived from an EMBL/GenBank/DDBJ whole genome shotgun (WGS) entry which is preliminary data.</text>
</comment>
<dbReference type="EMBL" id="CADEAL010001048">
    <property type="protein sequence ID" value="CAB1428389.1"/>
    <property type="molecule type" value="Genomic_DNA"/>
</dbReference>
<sequence>MHEALCSTGRAGSQGAAVSERVVQGQHVASLRATLSDGIITHQREAQSKFAVDTFSHVVGKLKKDGERKRQTGRTSPSWLIFTSDEGTSPVMLLSRLFGKSLHGFRG</sequence>
<evidence type="ECO:0000313" key="2">
    <source>
        <dbReference type="Proteomes" id="UP001153269"/>
    </source>
</evidence>
<reference evidence="1" key="1">
    <citation type="submission" date="2020-03" db="EMBL/GenBank/DDBJ databases">
        <authorList>
            <person name="Weist P."/>
        </authorList>
    </citation>
    <scope>NUCLEOTIDE SEQUENCE</scope>
</reference>
<keyword evidence="2" id="KW-1185">Reference proteome</keyword>
<proteinExistence type="predicted"/>
<protein>
    <submittedName>
        <fullName evidence="1">Uncharacterized protein</fullName>
    </submittedName>
</protein>
<organism evidence="1 2">
    <name type="scientific">Pleuronectes platessa</name>
    <name type="common">European plaice</name>
    <dbReference type="NCBI Taxonomy" id="8262"/>
    <lineage>
        <taxon>Eukaryota</taxon>
        <taxon>Metazoa</taxon>
        <taxon>Chordata</taxon>
        <taxon>Craniata</taxon>
        <taxon>Vertebrata</taxon>
        <taxon>Euteleostomi</taxon>
        <taxon>Actinopterygii</taxon>
        <taxon>Neopterygii</taxon>
        <taxon>Teleostei</taxon>
        <taxon>Neoteleostei</taxon>
        <taxon>Acanthomorphata</taxon>
        <taxon>Carangaria</taxon>
        <taxon>Pleuronectiformes</taxon>
        <taxon>Pleuronectoidei</taxon>
        <taxon>Pleuronectidae</taxon>
        <taxon>Pleuronectes</taxon>
    </lineage>
</organism>
<gene>
    <name evidence="1" type="ORF">PLEPLA_LOCUS16355</name>
</gene>
<evidence type="ECO:0000313" key="1">
    <source>
        <dbReference type="EMBL" id="CAB1428389.1"/>
    </source>
</evidence>